<feature type="region of interest" description="Disordered" evidence="1">
    <location>
        <begin position="51"/>
        <end position="110"/>
    </location>
</feature>
<feature type="compositionally biased region" description="Low complexity" evidence="1">
    <location>
        <begin position="97"/>
        <end position="110"/>
    </location>
</feature>
<feature type="region of interest" description="Disordered" evidence="1">
    <location>
        <begin position="1"/>
        <end position="21"/>
    </location>
</feature>
<evidence type="ECO:0000313" key="3">
    <source>
        <dbReference type="Proteomes" id="UP001311232"/>
    </source>
</evidence>
<comment type="caution">
    <text evidence="2">The sequence shown here is derived from an EMBL/GenBank/DDBJ whole genome shotgun (WGS) entry which is preliminary data.</text>
</comment>
<reference evidence="2 3" key="1">
    <citation type="submission" date="2021-06" db="EMBL/GenBank/DDBJ databases">
        <authorList>
            <person name="Palmer J.M."/>
        </authorList>
    </citation>
    <scope>NUCLEOTIDE SEQUENCE [LARGE SCALE GENOMIC DNA]</scope>
    <source>
        <strain evidence="2 3">MEX-2019</strain>
        <tissue evidence="2">Muscle</tissue>
    </source>
</reference>
<accession>A0AAV9SKF8</accession>
<evidence type="ECO:0000313" key="2">
    <source>
        <dbReference type="EMBL" id="KAK5621750.1"/>
    </source>
</evidence>
<evidence type="ECO:0000256" key="1">
    <source>
        <dbReference type="SAM" id="MobiDB-lite"/>
    </source>
</evidence>
<feature type="compositionally biased region" description="Polar residues" evidence="1">
    <location>
        <begin position="51"/>
        <end position="63"/>
    </location>
</feature>
<organism evidence="2 3">
    <name type="scientific">Crenichthys baileyi</name>
    <name type="common">White River springfish</name>
    <dbReference type="NCBI Taxonomy" id="28760"/>
    <lineage>
        <taxon>Eukaryota</taxon>
        <taxon>Metazoa</taxon>
        <taxon>Chordata</taxon>
        <taxon>Craniata</taxon>
        <taxon>Vertebrata</taxon>
        <taxon>Euteleostomi</taxon>
        <taxon>Actinopterygii</taxon>
        <taxon>Neopterygii</taxon>
        <taxon>Teleostei</taxon>
        <taxon>Neoteleostei</taxon>
        <taxon>Acanthomorphata</taxon>
        <taxon>Ovalentaria</taxon>
        <taxon>Atherinomorphae</taxon>
        <taxon>Cyprinodontiformes</taxon>
        <taxon>Goodeidae</taxon>
        <taxon>Crenichthys</taxon>
    </lineage>
</organism>
<sequence length="110" mass="11735">MYIPDQRRFSPHSSSYSALHEDHPEHALLGSICPSSEPPFVLSHPLISTHVSPASVTPPSHSRFSSHVRQHTSVGTGLTGLCARPRDVLTDGSEWLPPSAEQGSGSPSSS</sequence>
<protein>
    <submittedName>
        <fullName evidence="2">Uncharacterized protein</fullName>
    </submittedName>
</protein>
<dbReference type="EMBL" id="JAHHUM010000294">
    <property type="protein sequence ID" value="KAK5621750.1"/>
    <property type="molecule type" value="Genomic_DNA"/>
</dbReference>
<name>A0AAV9SKF8_9TELE</name>
<dbReference type="Proteomes" id="UP001311232">
    <property type="component" value="Unassembled WGS sequence"/>
</dbReference>
<dbReference type="AlphaFoldDB" id="A0AAV9SKF8"/>
<proteinExistence type="predicted"/>
<keyword evidence="3" id="KW-1185">Reference proteome</keyword>
<gene>
    <name evidence="2" type="ORF">CRENBAI_017934</name>
</gene>